<comment type="caution">
    <text evidence="1">The sequence shown here is derived from an EMBL/GenBank/DDBJ whole genome shotgun (WGS) entry which is preliminary data.</text>
</comment>
<accession>A0ABR9G3W7</accession>
<name>A0ABR9G3W7_9GAMM</name>
<evidence type="ECO:0000313" key="2">
    <source>
        <dbReference type="Proteomes" id="UP001645038"/>
    </source>
</evidence>
<keyword evidence="2" id="KW-1185">Reference proteome</keyword>
<feature type="non-terminal residue" evidence="1">
    <location>
        <position position="49"/>
    </location>
</feature>
<sequence length="49" mass="5431">MEEGAEAVEFMADIISKVGLLYPSKTLELAIFLHLDAIDQQLQIRQGQG</sequence>
<dbReference type="Proteomes" id="UP001645038">
    <property type="component" value="Unassembled WGS sequence"/>
</dbReference>
<organism evidence="1 2">
    <name type="scientific">Halomonas colorata</name>
    <dbReference type="NCBI Taxonomy" id="2742615"/>
    <lineage>
        <taxon>Bacteria</taxon>
        <taxon>Pseudomonadati</taxon>
        <taxon>Pseudomonadota</taxon>
        <taxon>Gammaproteobacteria</taxon>
        <taxon>Oceanospirillales</taxon>
        <taxon>Halomonadaceae</taxon>
        <taxon>Halomonas</taxon>
    </lineage>
</organism>
<reference evidence="1 2" key="1">
    <citation type="submission" date="2020-07" db="EMBL/GenBank/DDBJ databases">
        <title>Halophilic bacteria isolated from french cheeses.</title>
        <authorList>
            <person name="Kothe C.I."/>
            <person name="Farah-Kraiem B."/>
            <person name="Renault P."/>
            <person name="Dridi B."/>
        </authorList>
    </citation>
    <scope>NUCLEOTIDE SEQUENCE [LARGE SCALE GENOMIC DNA]</scope>
    <source>
        <strain evidence="1 2">FME20</strain>
    </source>
</reference>
<gene>
    <name evidence="1" type="ORF">EI547_19360</name>
</gene>
<evidence type="ECO:0000313" key="1">
    <source>
        <dbReference type="EMBL" id="MBE0465572.1"/>
    </source>
</evidence>
<protein>
    <submittedName>
        <fullName evidence="1">Uncharacterized protein</fullName>
    </submittedName>
</protein>
<proteinExistence type="predicted"/>
<dbReference type="EMBL" id="RRZB01000158">
    <property type="protein sequence ID" value="MBE0465572.1"/>
    <property type="molecule type" value="Genomic_DNA"/>
</dbReference>